<sequence length="162" mass="17694">MDDIVGRWNSLSISEKEKGVLDDSLLTNGAEDLRSCLIGRASKFIEPALLLLHGITDGMGHFLGNKLGSYPIFVSSAGFLAILQKNALKQLHLSNLLWENLVLASGSKLQICALILPESKPQGYKSCYRQCYRSYPTASLSTTICLSPDISSGSGAWHNHER</sequence>
<evidence type="ECO:0000313" key="2">
    <source>
        <dbReference type="Proteomes" id="UP000237000"/>
    </source>
</evidence>
<proteinExistence type="predicted"/>
<dbReference type="InParanoid" id="A0A2P5CYQ2"/>
<dbReference type="AlphaFoldDB" id="A0A2P5CYQ2"/>
<protein>
    <submittedName>
        <fullName evidence="1">Uncharacterized protein</fullName>
    </submittedName>
</protein>
<evidence type="ECO:0000313" key="1">
    <source>
        <dbReference type="EMBL" id="PON66174.1"/>
    </source>
</evidence>
<name>A0A2P5CYQ2_TREOI</name>
<keyword evidence="2" id="KW-1185">Reference proteome</keyword>
<reference evidence="2" key="1">
    <citation type="submission" date="2016-06" db="EMBL/GenBank/DDBJ databases">
        <title>Parallel loss of symbiosis genes in relatives of nitrogen-fixing non-legume Parasponia.</title>
        <authorList>
            <person name="Van Velzen R."/>
            <person name="Holmer R."/>
            <person name="Bu F."/>
            <person name="Rutten L."/>
            <person name="Van Zeijl A."/>
            <person name="Liu W."/>
            <person name="Santuari L."/>
            <person name="Cao Q."/>
            <person name="Sharma T."/>
            <person name="Shen D."/>
            <person name="Roswanjaya Y."/>
            <person name="Wardhani T."/>
            <person name="Kalhor M.S."/>
            <person name="Jansen J."/>
            <person name="Van den Hoogen J."/>
            <person name="Gungor B."/>
            <person name="Hartog M."/>
            <person name="Hontelez J."/>
            <person name="Verver J."/>
            <person name="Yang W.-C."/>
            <person name="Schijlen E."/>
            <person name="Repin R."/>
            <person name="Schilthuizen M."/>
            <person name="Schranz E."/>
            <person name="Heidstra R."/>
            <person name="Miyata K."/>
            <person name="Fedorova E."/>
            <person name="Kohlen W."/>
            <person name="Bisseling T."/>
            <person name="Smit S."/>
            <person name="Geurts R."/>
        </authorList>
    </citation>
    <scope>NUCLEOTIDE SEQUENCE [LARGE SCALE GENOMIC DNA]</scope>
    <source>
        <strain evidence="2">cv. RG33-2</strain>
    </source>
</reference>
<accession>A0A2P5CYQ2</accession>
<dbReference type="Proteomes" id="UP000237000">
    <property type="component" value="Unassembled WGS sequence"/>
</dbReference>
<organism evidence="1 2">
    <name type="scientific">Trema orientale</name>
    <name type="common">Charcoal tree</name>
    <name type="synonym">Celtis orientalis</name>
    <dbReference type="NCBI Taxonomy" id="63057"/>
    <lineage>
        <taxon>Eukaryota</taxon>
        <taxon>Viridiplantae</taxon>
        <taxon>Streptophyta</taxon>
        <taxon>Embryophyta</taxon>
        <taxon>Tracheophyta</taxon>
        <taxon>Spermatophyta</taxon>
        <taxon>Magnoliopsida</taxon>
        <taxon>eudicotyledons</taxon>
        <taxon>Gunneridae</taxon>
        <taxon>Pentapetalae</taxon>
        <taxon>rosids</taxon>
        <taxon>fabids</taxon>
        <taxon>Rosales</taxon>
        <taxon>Cannabaceae</taxon>
        <taxon>Trema</taxon>
    </lineage>
</organism>
<gene>
    <name evidence="1" type="ORF">TorRG33x02_268670</name>
</gene>
<dbReference type="EMBL" id="JXTC01000314">
    <property type="protein sequence ID" value="PON66174.1"/>
    <property type="molecule type" value="Genomic_DNA"/>
</dbReference>
<comment type="caution">
    <text evidence="1">The sequence shown here is derived from an EMBL/GenBank/DDBJ whole genome shotgun (WGS) entry which is preliminary data.</text>
</comment>